<protein>
    <submittedName>
        <fullName evidence="1">Uncharacterized protein</fullName>
    </submittedName>
</protein>
<reference evidence="1 2" key="1">
    <citation type="submission" date="2016-07" db="EMBL/GenBank/DDBJ databases">
        <authorList>
            <person name="Sutton G."/>
            <person name="Brinkac L."/>
            <person name="Sanka R."/>
            <person name="Adams M."/>
            <person name="Lau E."/>
            <person name="Kumar A."/>
            <person name="Macaden R."/>
        </authorList>
    </citation>
    <scope>NUCLEOTIDE SEQUENCE [LARGE SCALE GENOMIC DNA]</scope>
    <source>
        <strain evidence="1 2">GA-0871</strain>
    </source>
</reference>
<gene>
    <name evidence="1" type="ORF">A5742_17800</name>
</gene>
<dbReference type="RefSeq" id="WP_076202819.1">
    <property type="nucleotide sequence ID" value="NZ_MBER01000010.1"/>
</dbReference>
<proteinExistence type="predicted"/>
<organism evidence="1 2">
    <name type="scientific">Mycolicibacterium fortuitum</name>
    <name type="common">Mycobacterium fortuitum</name>
    <dbReference type="NCBI Taxonomy" id="1766"/>
    <lineage>
        <taxon>Bacteria</taxon>
        <taxon>Bacillati</taxon>
        <taxon>Actinomycetota</taxon>
        <taxon>Actinomycetes</taxon>
        <taxon>Mycobacteriales</taxon>
        <taxon>Mycobacteriaceae</taxon>
        <taxon>Mycolicibacterium</taxon>
    </lineage>
</organism>
<dbReference type="AlphaFoldDB" id="A0ABD6QT75"/>
<dbReference type="EMBL" id="MBER01000010">
    <property type="protein sequence ID" value="OMC51983.1"/>
    <property type="molecule type" value="Genomic_DNA"/>
</dbReference>
<evidence type="ECO:0000313" key="2">
    <source>
        <dbReference type="Proteomes" id="UP000187001"/>
    </source>
</evidence>
<comment type="caution">
    <text evidence="1">The sequence shown here is derived from an EMBL/GenBank/DDBJ whole genome shotgun (WGS) entry which is preliminary data.</text>
</comment>
<evidence type="ECO:0000313" key="1">
    <source>
        <dbReference type="EMBL" id="OMC51983.1"/>
    </source>
</evidence>
<accession>A0ABD6QT75</accession>
<sequence length="78" mass="8442">MSNTTPLAATTVQQLIESVASTAWAPADHIRLQELVEHVQLAERRCAAGNHGPEDRAARDAQFRRALLCAAAIGARYC</sequence>
<name>A0ABD6QT75_MYCFO</name>
<dbReference type="Proteomes" id="UP000187001">
    <property type="component" value="Unassembled WGS sequence"/>
</dbReference>